<comment type="caution">
    <text evidence="2">The sequence shown here is derived from an EMBL/GenBank/DDBJ whole genome shotgun (WGS) entry which is preliminary data.</text>
</comment>
<evidence type="ECO:0000256" key="1">
    <source>
        <dbReference type="SAM" id="MobiDB-lite"/>
    </source>
</evidence>
<name>A0ABN9Q0J9_9DINO</name>
<reference evidence="2" key="1">
    <citation type="submission" date="2023-10" db="EMBL/GenBank/DDBJ databases">
        <authorList>
            <person name="Chen Y."/>
            <person name="Shah S."/>
            <person name="Dougan E. K."/>
            <person name="Thang M."/>
            <person name="Chan C."/>
        </authorList>
    </citation>
    <scope>NUCLEOTIDE SEQUENCE [LARGE SCALE GENOMIC DNA]</scope>
</reference>
<sequence>MPFMPSRRRQPPEKQLGAAGQPAAPCRLGGAQGGKRQKTGPNVESLARTNQQSPGHPILGLLELKEAGREEELKLQQRRAARRLATHGECKRLRSDFQSEQDVVGLSIHPAELGAQIACNFDRLFLDGKAPSTGEKLAAAIRYVVPAYNAKGTMALPRTARAPGGWRRLVPARLPLPWEFAAAMALHFLRINGLGVALSWPLTAGAYTRPGECLDLQVSQVRAQWGQSTRVFPWLSELLMQCAASRPASGKPWDFALKQPRANFLAAEGLVGINYLKPVLYMGRHFRHVETVHKFSFSDACQTCGWSEGGPDLSEFARAVRDNQGILYCSKGALVTLLQMLDGEGPAETGEDLAGRPGTADGVLGKDCARCAGAGCGLCAARLRVEDLVKAVFQRLDPHKKGRLGKEGLERFAGLLADRSKSVHERLFSQSEMLVTAKLTLSNAAETRILAGAIFTTVPTPVEAAVVASLLESGVGHNQQAQDWAKAKKEALSKGEGPPENTQGPPYLVLYATLVEQLVKVEESRLAATQTQLGEAHAKLKKYYDEVLCQEGGMLKASLDVRYLLCQRAKKIERKPEVAKITYLFQPTEIEVTVQSLFEAELAKAGGKPTLGSAPRGALERVGQALLDRLKKKKK</sequence>
<evidence type="ECO:0008006" key="4">
    <source>
        <dbReference type="Google" id="ProtNLM"/>
    </source>
</evidence>
<feature type="region of interest" description="Disordered" evidence="1">
    <location>
        <begin position="1"/>
        <end position="56"/>
    </location>
</feature>
<protein>
    <recommendedName>
        <fullName evidence="4">EF-hand domain-containing protein</fullName>
    </recommendedName>
</protein>
<evidence type="ECO:0000313" key="2">
    <source>
        <dbReference type="EMBL" id="CAK0797590.1"/>
    </source>
</evidence>
<feature type="compositionally biased region" description="Polar residues" evidence="1">
    <location>
        <begin position="39"/>
        <end position="54"/>
    </location>
</feature>
<organism evidence="2 3">
    <name type="scientific">Prorocentrum cordatum</name>
    <dbReference type="NCBI Taxonomy" id="2364126"/>
    <lineage>
        <taxon>Eukaryota</taxon>
        <taxon>Sar</taxon>
        <taxon>Alveolata</taxon>
        <taxon>Dinophyceae</taxon>
        <taxon>Prorocentrales</taxon>
        <taxon>Prorocentraceae</taxon>
        <taxon>Prorocentrum</taxon>
    </lineage>
</organism>
<dbReference type="EMBL" id="CAUYUJ010001780">
    <property type="protein sequence ID" value="CAK0797590.1"/>
    <property type="molecule type" value="Genomic_DNA"/>
</dbReference>
<gene>
    <name evidence="2" type="ORF">PCOR1329_LOCUS6627</name>
</gene>
<keyword evidence="3" id="KW-1185">Reference proteome</keyword>
<accession>A0ABN9Q0J9</accession>
<dbReference type="Proteomes" id="UP001189429">
    <property type="component" value="Unassembled WGS sequence"/>
</dbReference>
<evidence type="ECO:0000313" key="3">
    <source>
        <dbReference type="Proteomes" id="UP001189429"/>
    </source>
</evidence>
<proteinExistence type="predicted"/>